<proteinExistence type="predicted"/>
<evidence type="ECO:0000313" key="2">
    <source>
        <dbReference type="EMBL" id="GFS52617.1"/>
    </source>
</evidence>
<dbReference type="Gene3D" id="3.40.50.10260">
    <property type="entry name" value="YjeF N-terminal domain"/>
    <property type="match status" value="1"/>
</dbReference>
<comment type="caution">
    <text evidence="2">The sequence shown here is derived from an EMBL/GenBank/DDBJ whole genome shotgun (WGS) entry which is preliminary data.</text>
</comment>
<dbReference type="EMBL" id="BMAW01091999">
    <property type="protein sequence ID" value="GFS52617.1"/>
    <property type="molecule type" value="Genomic_DNA"/>
</dbReference>
<gene>
    <name evidence="2" type="ORF">NPIL_553721</name>
</gene>
<reference evidence="2" key="1">
    <citation type="submission" date="2020-08" db="EMBL/GenBank/DDBJ databases">
        <title>Multicomponent nature underlies the extraordinary mechanical properties of spider dragline silk.</title>
        <authorList>
            <person name="Kono N."/>
            <person name="Nakamura H."/>
            <person name="Mori M."/>
            <person name="Yoshida Y."/>
            <person name="Ohtoshi R."/>
            <person name="Malay A.D."/>
            <person name="Moran D.A.P."/>
            <person name="Tomita M."/>
            <person name="Numata K."/>
            <person name="Arakawa K."/>
        </authorList>
    </citation>
    <scope>NUCLEOTIDE SEQUENCE</scope>
</reference>
<accession>A0A8X6INE1</accession>
<feature type="domain" description="YjeF N-terminal" evidence="1">
    <location>
        <begin position="10"/>
        <end position="107"/>
    </location>
</feature>
<dbReference type="Proteomes" id="UP000887013">
    <property type="component" value="Unassembled WGS sequence"/>
</dbReference>
<dbReference type="InterPro" id="IPR036652">
    <property type="entry name" value="YjeF_N_dom_sf"/>
</dbReference>
<sequence length="107" mass="12172">MQSAALEEECVKIEEELQNVFKYNIVQLIEVEGFALTSAIVETFPVYCLKKNEILICIGAGKKGAVGLLCTRYLKIFGNDPTFLYPVTTQEAQLKRFVWQCEEMFVP</sequence>
<organism evidence="2 3">
    <name type="scientific">Nephila pilipes</name>
    <name type="common">Giant wood spider</name>
    <name type="synonym">Nephila maculata</name>
    <dbReference type="NCBI Taxonomy" id="299642"/>
    <lineage>
        <taxon>Eukaryota</taxon>
        <taxon>Metazoa</taxon>
        <taxon>Ecdysozoa</taxon>
        <taxon>Arthropoda</taxon>
        <taxon>Chelicerata</taxon>
        <taxon>Arachnida</taxon>
        <taxon>Araneae</taxon>
        <taxon>Araneomorphae</taxon>
        <taxon>Entelegynae</taxon>
        <taxon>Araneoidea</taxon>
        <taxon>Nephilidae</taxon>
        <taxon>Nephila</taxon>
    </lineage>
</organism>
<dbReference type="PROSITE" id="PS51385">
    <property type="entry name" value="YJEF_N"/>
    <property type="match status" value="1"/>
</dbReference>
<keyword evidence="3" id="KW-1185">Reference proteome</keyword>
<protein>
    <recommendedName>
        <fullName evidence="1">YjeF N-terminal domain-containing protein</fullName>
    </recommendedName>
</protein>
<name>A0A8X6INE1_NEPPI</name>
<evidence type="ECO:0000259" key="1">
    <source>
        <dbReference type="PROSITE" id="PS51385"/>
    </source>
</evidence>
<dbReference type="InterPro" id="IPR004443">
    <property type="entry name" value="YjeF_N_dom"/>
</dbReference>
<dbReference type="SUPFAM" id="SSF64153">
    <property type="entry name" value="YjeF N-terminal domain-like"/>
    <property type="match status" value="1"/>
</dbReference>
<evidence type="ECO:0000313" key="3">
    <source>
        <dbReference type="Proteomes" id="UP000887013"/>
    </source>
</evidence>
<dbReference type="AlphaFoldDB" id="A0A8X6INE1"/>